<dbReference type="GO" id="GO:0000155">
    <property type="term" value="F:phosphorelay sensor kinase activity"/>
    <property type="evidence" value="ECO:0007669"/>
    <property type="project" value="InterPro"/>
</dbReference>
<evidence type="ECO:0000256" key="1">
    <source>
        <dbReference type="SAM" id="Phobius"/>
    </source>
</evidence>
<evidence type="ECO:0000313" key="3">
    <source>
        <dbReference type="EMBL" id="KKO06189.1"/>
    </source>
</evidence>
<keyword evidence="1" id="KW-1133">Transmembrane helix</keyword>
<dbReference type="InterPro" id="IPR010559">
    <property type="entry name" value="Sig_transdc_His_kin_internal"/>
</dbReference>
<feature type="transmembrane region" description="Helical" evidence="1">
    <location>
        <begin position="71"/>
        <end position="91"/>
    </location>
</feature>
<feature type="domain" description="Signal transduction histidine kinase internal region" evidence="2">
    <location>
        <begin position="193"/>
        <end position="271"/>
    </location>
</feature>
<dbReference type="AlphaFoldDB" id="A0A0F9YNI9"/>
<feature type="transmembrane region" description="Helical" evidence="1">
    <location>
        <begin position="12"/>
        <end position="30"/>
    </location>
</feature>
<dbReference type="PANTHER" id="PTHR34220:SF7">
    <property type="entry name" value="SENSOR HISTIDINE KINASE YPDA"/>
    <property type="match status" value="1"/>
</dbReference>
<feature type="transmembrane region" description="Helical" evidence="1">
    <location>
        <begin position="42"/>
        <end position="59"/>
    </location>
</feature>
<evidence type="ECO:0000259" key="2">
    <source>
        <dbReference type="Pfam" id="PF06580"/>
    </source>
</evidence>
<keyword evidence="1" id="KW-0472">Membrane</keyword>
<feature type="transmembrane region" description="Helical" evidence="1">
    <location>
        <begin position="103"/>
        <end position="128"/>
    </location>
</feature>
<protein>
    <recommendedName>
        <fullName evidence="2">Signal transduction histidine kinase internal region domain-containing protein</fullName>
    </recommendedName>
</protein>
<organism evidence="3">
    <name type="scientific">marine sediment metagenome</name>
    <dbReference type="NCBI Taxonomy" id="412755"/>
    <lineage>
        <taxon>unclassified sequences</taxon>
        <taxon>metagenomes</taxon>
        <taxon>ecological metagenomes</taxon>
    </lineage>
</organism>
<dbReference type="Pfam" id="PF06580">
    <property type="entry name" value="His_kinase"/>
    <property type="match status" value="1"/>
</dbReference>
<feature type="transmembrane region" description="Helical" evidence="1">
    <location>
        <begin position="148"/>
        <end position="169"/>
    </location>
</feature>
<dbReference type="GO" id="GO:0016020">
    <property type="term" value="C:membrane"/>
    <property type="evidence" value="ECO:0007669"/>
    <property type="project" value="InterPro"/>
</dbReference>
<accession>A0A0F9YNI9</accession>
<gene>
    <name evidence="3" type="ORF">LCGC14_0066070</name>
</gene>
<dbReference type="PANTHER" id="PTHR34220">
    <property type="entry name" value="SENSOR HISTIDINE KINASE YPDA"/>
    <property type="match status" value="1"/>
</dbReference>
<comment type="caution">
    <text evidence="3">The sequence shown here is derived from an EMBL/GenBank/DDBJ whole genome shotgun (WGS) entry which is preliminary data.</text>
</comment>
<proteinExistence type="predicted"/>
<sequence length="383" mass="44399">MAFWGPLSNIGLIIQVTSFYLIPLILMKWNKAIVDRVIQNRTISHLLFWIFFLMVFTLLSSLNSDSIKSQIVIYISMLPVQVTAAYIFNYYQIPKLLFKRNYFLFTLSGFLLVYIFSALGRLSIVYLAEPFIREDFVQESLGEIFSDSAYLFSVYFPSVYIYAFIMLIFKTIKNSFEEKHQMEILQKEKALNELKFLKTQIQPHFLFNTLNNLYALTLTKSDLAPKIVLKLSELLDFILYQSNVSSISIKKEIVLIQGFIDLESLRFGDKLDLVFEHNVDDLNTRIAPLVLLPIIENAFKHGAIGKARTTKIHMFLSVENNVLNFEVYNNKPKTNLIRMTPNNSGIGTRNLERQLELNYPNKNRLMVEDSLEGYLVKLCLELG</sequence>
<dbReference type="InterPro" id="IPR050640">
    <property type="entry name" value="Bact_2-comp_sensor_kinase"/>
</dbReference>
<keyword evidence="1" id="KW-0812">Transmembrane</keyword>
<reference evidence="3" key="1">
    <citation type="journal article" date="2015" name="Nature">
        <title>Complex archaea that bridge the gap between prokaryotes and eukaryotes.</title>
        <authorList>
            <person name="Spang A."/>
            <person name="Saw J.H."/>
            <person name="Jorgensen S.L."/>
            <person name="Zaremba-Niedzwiedzka K."/>
            <person name="Martijn J."/>
            <person name="Lind A.E."/>
            <person name="van Eijk R."/>
            <person name="Schleper C."/>
            <person name="Guy L."/>
            <person name="Ettema T.J."/>
        </authorList>
    </citation>
    <scope>NUCLEOTIDE SEQUENCE</scope>
</reference>
<dbReference type="EMBL" id="LAZR01000016">
    <property type="protein sequence ID" value="KKO06189.1"/>
    <property type="molecule type" value="Genomic_DNA"/>
</dbReference>
<name>A0A0F9YNI9_9ZZZZ</name>